<keyword evidence="2" id="KW-1185">Reference proteome</keyword>
<organism evidence="1 2">
    <name type="scientific">Cotonvirus japonicus</name>
    <dbReference type="NCBI Taxonomy" id="2811091"/>
    <lineage>
        <taxon>Viruses</taxon>
        <taxon>Varidnaviria</taxon>
        <taxon>Bamfordvirae</taxon>
        <taxon>Nucleocytoviricota</taxon>
        <taxon>Megaviricetes</taxon>
        <taxon>Imitervirales</taxon>
        <taxon>Mimiviridae</taxon>
        <taxon>Megamimivirinae</taxon>
        <taxon>Cotonvirus</taxon>
        <taxon>Cotonvirus japonicum</taxon>
    </lineage>
</organism>
<dbReference type="Proteomes" id="UP001321479">
    <property type="component" value="Segment"/>
</dbReference>
<accession>A0ABM7NRZ6</accession>
<protein>
    <submittedName>
        <fullName evidence="1">Uncharacterized protein</fullName>
    </submittedName>
</protein>
<name>A0ABM7NRZ6_9VIRU</name>
<dbReference type="GeneID" id="80558072"/>
<proteinExistence type="predicted"/>
<dbReference type="RefSeq" id="YP_010841475.1">
    <property type="nucleotide sequence ID" value="NC_079139.1"/>
</dbReference>
<evidence type="ECO:0000313" key="2">
    <source>
        <dbReference type="Proteomes" id="UP001321479"/>
    </source>
</evidence>
<reference evidence="1 2" key="1">
    <citation type="submission" date="2021-02" db="EMBL/GenBank/DDBJ databases">
        <title>Cotonvirus japonicus, which uses Golgi apparatus of host cells for its virion factory, phylogenetically links tailed tupanvirus and icosahedral mimivirus.</title>
        <authorList>
            <person name="Takahashi H."/>
            <person name="Fukaya S."/>
            <person name="Song C."/>
            <person name="Murata K."/>
            <person name="Takemura M."/>
        </authorList>
    </citation>
    <scope>NUCLEOTIDE SEQUENCE [LARGE SCALE GENOMIC DNA]</scope>
</reference>
<sequence length="283" mass="31616">MDVLKQIFDETSTRTKKEVILDKEQNEKQNEKQNKEQEPAIINGAADISIIDAIAMCPKTYRAQNNPPVRISNDNEMMREFAKKFDIFTKDIKEEISAIKNICVHENNVQKKIDTSEMNQIIPDNVLEVVEVTDATSMIKSGEKITVGLDVDTILEFDGPKILGGTRQKCVLYSPLDIELDEGFVATIGETKFTVVKNWITINTPVPAQQPSVIKTTLPVGTVILDGVGIPRKLEVPLEVDLPNPCPAILYAGTCLQQFKSQEDIPIDLQLKLANKHKVNITF</sequence>
<dbReference type="EMBL" id="AP024483">
    <property type="protein sequence ID" value="BCS82867.1"/>
    <property type="molecule type" value="Genomic_DNA"/>
</dbReference>
<evidence type="ECO:0000313" key="1">
    <source>
        <dbReference type="EMBL" id="BCS82867.1"/>
    </source>
</evidence>